<reference evidence="3 4" key="1">
    <citation type="journal article" date="2024" name="J Genomics">
        <title>Draft genome sequencing and assembly of Favolaschia claudopus CIRM-BRFM 2984 isolated from oak limbs.</title>
        <authorList>
            <person name="Navarro D."/>
            <person name="Drula E."/>
            <person name="Chaduli D."/>
            <person name="Cazenave R."/>
            <person name="Ahrendt S."/>
            <person name="Wang J."/>
            <person name="Lipzen A."/>
            <person name="Daum C."/>
            <person name="Barry K."/>
            <person name="Grigoriev I.V."/>
            <person name="Favel A."/>
            <person name="Rosso M.N."/>
            <person name="Martin F."/>
        </authorList>
    </citation>
    <scope>NUCLEOTIDE SEQUENCE [LARGE SCALE GENOMIC DNA]</scope>
    <source>
        <strain evidence="3 4">CIRM-BRFM 2984</strain>
    </source>
</reference>
<sequence>MARIKRSVRAHQAASSSGFGTHFTSPVKSNDSRKKRKVTDLGGAQRHARVSDKLDALLRGETGETPSIPPAAAPGPIPDVSASSDVQMDPWMDVDPPDQPPHTPARPPPPALPPRISRPATEAAHARLHDAWNRVLPQLEVPWSRYYEHTHGRQHDPIPATVVFRCTTPSCTGPIPVQNVKCLYSTFIHYISVTSCACKPVAVLLVEHGVFPASPTRPKTGVSFDLLDFYRALFERSCDAVTALAAALHTVYERSSVG</sequence>
<keyword evidence="4" id="KW-1185">Reference proteome</keyword>
<feature type="domain" description="CxC1-like cysteine cluster associated with KDZ transposases" evidence="2">
    <location>
        <begin position="188"/>
        <end position="253"/>
    </location>
</feature>
<evidence type="ECO:0000256" key="1">
    <source>
        <dbReference type="SAM" id="MobiDB-lite"/>
    </source>
</evidence>
<dbReference type="EMBL" id="JAWWNJ010000097">
    <property type="protein sequence ID" value="KAK6996411.1"/>
    <property type="molecule type" value="Genomic_DNA"/>
</dbReference>
<proteinExistence type="predicted"/>
<dbReference type="AlphaFoldDB" id="A0AAV9ZZ54"/>
<protein>
    <recommendedName>
        <fullName evidence="2">CxC1-like cysteine cluster associated with KDZ transposases domain-containing protein</fullName>
    </recommendedName>
</protein>
<dbReference type="Proteomes" id="UP001362999">
    <property type="component" value="Unassembled WGS sequence"/>
</dbReference>
<evidence type="ECO:0000259" key="2">
    <source>
        <dbReference type="Pfam" id="PF18802"/>
    </source>
</evidence>
<name>A0AAV9ZZ54_9AGAR</name>
<comment type="caution">
    <text evidence="3">The sequence shown here is derived from an EMBL/GenBank/DDBJ whole genome shotgun (WGS) entry which is preliminary data.</text>
</comment>
<feature type="region of interest" description="Disordered" evidence="1">
    <location>
        <begin position="1"/>
        <end position="124"/>
    </location>
</feature>
<feature type="compositionally biased region" description="Pro residues" evidence="1">
    <location>
        <begin position="97"/>
        <end position="113"/>
    </location>
</feature>
<feature type="compositionally biased region" description="Polar residues" evidence="1">
    <location>
        <begin position="13"/>
        <end position="29"/>
    </location>
</feature>
<feature type="compositionally biased region" description="Pro residues" evidence="1">
    <location>
        <begin position="67"/>
        <end position="77"/>
    </location>
</feature>
<evidence type="ECO:0000313" key="4">
    <source>
        <dbReference type="Proteomes" id="UP001362999"/>
    </source>
</evidence>
<feature type="compositionally biased region" description="Basic and acidic residues" evidence="1">
    <location>
        <begin position="49"/>
        <end position="62"/>
    </location>
</feature>
<evidence type="ECO:0000313" key="3">
    <source>
        <dbReference type="EMBL" id="KAK6996411.1"/>
    </source>
</evidence>
<dbReference type="InterPro" id="IPR041320">
    <property type="entry name" value="CxC1"/>
</dbReference>
<gene>
    <name evidence="3" type="ORF">R3P38DRAFT_3222020</name>
</gene>
<dbReference type="Pfam" id="PF18802">
    <property type="entry name" value="CxC1"/>
    <property type="match status" value="1"/>
</dbReference>
<organism evidence="3 4">
    <name type="scientific">Favolaschia claudopus</name>
    <dbReference type="NCBI Taxonomy" id="2862362"/>
    <lineage>
        <taxon>Eukaryota</taxon>
        <taxon>Fungi</taxon>
        <taxon>Dikarya</taxon>
        <taxon>Basidiomycota</taxon>
        <taxon>Agaricomycotina</taxon>
        <taxon>Agaricomycetes</taxon>
        <taxon>Agaricomycetidae</taxon>
        <taxon>Agaricales</taxon>
        <taxon>Marasmiineae</taxon>
        <taxon>Mycenaceae</taxon>
        <taxon>Favolaschia</taxon>
    </lineage>
</organism>
<accession>A0AAV9ZZ54</accession>